<dbReference type="SUPFAM" id="SSF49562">
    <property type="entry name" value="C2 domain (Calcium/lipid-binding domain, CaLB)"/>
    <property type="match status" value="6"/>
</dbReference>
<dbReference type="PROSITE" id="PS50004">
    <property type="entry name" value="C2"/>
    <property type="match status" value="6"/>
</dbReference>
<dbReference type="FunFam" id="2.60.40.150:FF:000034">
    <property type="entry name" value="otoferlin isoform X2"/>
    <property type="match status" value="1"/>
</dbReference>
<dbReference type="CDD" id="cd04011">
    <property type="entry name" value="C2B_Ferlin"/>
    <property type="match status" value="1"/>
</dbReference>
<dbReference type="InterPro" id="IPR037721">
    <property type="entry name" value="Ferlin"/>
</dbReference>
<dbReference type="InterPro" id="IPR037720">
    <property type="entry name" value="C2B_Ferlin"/>
</dbReference>
<name>A0A9P0AVR0_BRAAE</name>
<evidence type="ECO:0000256" key="7">
    <source>
        <dbReference type="ARBA" id="ARBA00023136"/>
    </source>
</evidence>
<dbReference type="Pfam" id="PF08151">
    <property type="entry name" value="FerI"/>
    <property type="match status" value="1"/>
</dbReference>
<feature type="region of interest" description="Disordered" evidence="8">
    <location>
        <begin position="13"/>
        <end position="54"/>
    </location>
</feature>
<dbReference type="GO" id="GO:0007009">
    <property type="term" value="P:plasma membrane organization"/>
    <property type="evidence" value="ECO:0007669"/>
    <property type="project" value="TreeGrafter"/>
</dbReference>
<dbReference type="Pfam" id="PF22901">
    <property type="entry name" value="dsrm_Ferlin"/>
    <property type="match status" value="1"/>
</dbReference>
<keyword evidence="12" id="KW-1185">Reference proteome</keyword>
<dbReference type="CDD" id="cd04017">
    <property type="entry name" value="C2D_Ferlin"/>
    <property type="match status" value="1"/>
</dbReference>
<dbReference type="PANTHER" id="PTHR12546:SF60">
    <property type="entry name" value="MISFIRE, ISOFORM F"/>
    <property type="match status" value="1"/>
</dbReference>
<dbReference type="SMART" id="SM01202">
    <property type="entry name" value="FerI"/>
    <property type="match status" value="1"/>
</dbReference>
<dbReference type="FunFam" id="2.60.40.150:FF:000138">
    <property type="entry name" value="Fer-1-like family member 6"/>
    <property type="match status" value="1"/>
</dbReference>
<dbReference type="InterPro" id="IPR000008">
    <property type="entry name" value="C2_dom"/>
</dbReference>
<keyword evidence="2 9" id="KW-0812">Transmembrane</keyword>
<keyword evidence="5" id="KW-0106">Calcium</keyword>
<dbReference type="SMART" id="SM00239">
    <property type="entry name" value="C2"/>
    <property type="match status" value="6"/>
</dbReference>
<feature type="domain" description="C2" evidence="10">
    <location>
        <begin position="133"/>
        <end position="253"/>
    </location>
</feature>
<feature type="domain" description="C2" evidence="10">
    <location>
        <begin position="826"/>
        <end position="952"/>
    </location>
</feature>
<dbReference type="Pfam" id="PF00168">
    <property type="entry name" value="C2"/>
    <property type="match status" value="5"/>
</dbReference>
<feature type="domain" description="C2" evidence="10">
    <location>
        <begin position="1372"/>
        <end position="1490"/>
    </location>
</feature>
<keyword evidence="3" id="KW-0479">Metal-binding</keyword>
<evidence type="ECO:0000256" key="1">
    <source>
        <dbReference type="ARBA" id="ARBA00004167"/>
    </source>
</evidence>
<dbReference type="GO" id="GO:0016020">
    <property type="term" value="C:membrane"/>
    <property type="evidence" value="ECO:0007669"/>
    <property type="project" value="UniProtKB-SubCell"/>
</dbReference>
<feature type="region of interest" description="Disordered" evidence="8">
    <location>
        <begin position="85"/>
        <end position="130"/>
    </location>
</feature>
<dbReference type="InterPro" id="IPR037723">
    <property type="entry name" value="C2D_Ferlin"/>
</dbReference>
<keyword evidence="4" id="KW-0677">Repeat</keyword>
<organism evidence="11 12">
    <name type="scientific">Brassicogethes aeneus</name>
    <name type="common">Rape pollen beetle</name>
    <name type="synonym">Meligethes aeneus</name>
    <dbReference type="NCBI Taxonomy" id="1431903"/>
    <lineage>
        <taxon>Eukaryota</taxon>
        <taxon>Metazoa</taxon>
        <taxon>Ecdysozoa</taxon>
        <taxon>Arthropoda</taxon>
        <taxon>Hexapoda</taxon>
        <taxon>Insecta</taxon>
        <taxon>Pterygota</taxon>
        <taxon>Neoptera</taxon>
        <taxon>Endopterygota</taxon>
        <taxon>Coleoptera</taxon>
        <taxon>Polyphaga</taxon>
        <taxon>Cucujiformia</taxon>
        <taxon>Nitidulidae</taxon>
        <taxon>Meligethinae</taxon>
        <taxon>Brassicogethes</taxon>
    </lineage>
</organism>
<feature type="transmembrane region" description="Helical" evidence="9">
    <location>
        <begin position="1860"/>
        <end position="1880"/>
    </location>
</feature>
<feature type="domain" description="C2" evidence="10">
    <location>
        <begin position="1611"/>
        <end position="1759"/>
    </location>
</feature>
<evidence type="ECO:0000256" key="3">
    <source>
        <dbReference type="ARBA" id="ARBA00022723"/>
    </source>
</evidence>
<reference evidence="11" key="1">
    <citation type="submission" date="2021-12" db="EMBL/GenBank/DDBJ databases">
        <authorList>
            <person name="King R."/>
        </authorList>
    </citation>
    <scope>NUCLEOTIDE SEQUENCE</scope>
</reference>
<sequence length="1891" mass="215090">MLIDIEQNIANIERNLTTGPHETWDRDDVRQQKSTSRRAPGTPEKSSERKKSALRSVKSLIRFGKQRPPKETCSDNEDEMASLLHGESGRTSRNQSEPESGPVSRTGSQSSLGSNAESQSSMAAEKNRRATRLKADLKTTVESALKAQDFQVCLTIIEARQLAGLNMDPVVCIQVGDQRKYTSVKESTNCPYFNEYFVFDFHMPPIMLFDKIIHLSVLHSRKLLRSGTTVGTFKIDVKTVYDAPDHQFYHKWALLTDPDDIAGGPKGYLKCDISVIGKGDTVKVPPKSEKDEDDIEANLLLPDGVPTDRQRARFIVKVYRADGLPKMNSSLMANVKKAFTGELSDLVDPYVQVSFAGLTGKTSVKKSSYAPVWNEQLVFTEMFPPLCQRIKIQLRDNDPVKPTVIGTHFIDLKTISNDGEKGFLPTFGPSFIHLYGSTRDYSLIDEHSSLNTGLGEGVSYRARLLVSIRTEITDNVDLAPAAVEIEPSVPVNEASYAKNEEFFLFATILDASMIDKKLGDKPVYFEISIGNAGNAIDGHNESAREHYDSDSDELEVICSDSASWQSTTTPSKPMTHDKLYYFLPYWDNKPCMHIRSVWADYRKRMYNANMISKIVEKMEEGLSEVSSAMEIEDPDAETHLKQVLEDFSIGCTKYVTLSKGSVSGPGTGKTKLDKEHLKLCQREIEHIGNASRNLRALVTKSSFKERYKTAQGYLTKLKFLTEDPQHALPDVFFWIISGGKRQAYQRIPARDIIYSIVDEECGKDCGKVRTMFLKLPGKKGTGPSGWTIPAKLQIYLWLGMLKHKKNFINGLPKGYEITQEIRNVERPRAMPPSVIHYIDKHVFQLRAHIYQARSLIGSDASGLSDPFARVVAGEFSKTTQVIDETLSPTWDELLIFNEILIYGQADEIKRDPPEIIIEIFDQDKVGKSEFIGRALAKPHVNLRDDAYCKPSFPPSLEWFAISRGSDHAGELLAAFELLEIPADAAPLPSLPHPKDIPMYKETDPRDVTSLLPVPRGIRPTLARYRIEVLFWGLRDLKRIHLLTVDKPRVDIECSGHILSSSIIQNYRKNPNFGSPVKFLDLDLPEQELYRPPLTIRAVDCRSFGRYTLVGTHTINSVQRYMYHPYTKRDREADERKRSLNQLKAMDCTLGNQNAMSNVALLCNDREKSPLLPKDISVSIGYGTQDSAKWKQEPHKKSKHSTLDDDADDEEGSKDWWTKYFASVERMIDESKEAKRVNHNGNLLVCGGGDDDGNPASGYSSDRSPGIEYRRRFGFKTAATASRLAARISPKSARKRTKYKPVLCKVFPTELELKPEYHEFREWLHTFELYRGKKTGEDSEDESRVVGYFKGAIKVYKWPLPKDIEDRTIMGFDPQFGFFQGLPSNDPIRVLVRVYVVKANDLHPMDLNGKADPYIVLQLGSKRISDKDNYISKQLNPIFGKCFEIEATFPQDSLLTVQIYDWDLVGSDDIVGETKIDLENRFYSRHRATCGLPEKYEEQGYNAWRDAMKPTQILAKLCKDAKVEAPVYSDGQVKCGKQMFSIQCDDVDFYKNREAEEHMALAVLHRWHEFPQIGCHIVPEHVETRPLYNPDKPGIERGKLEMWVDMFPMDMPLPGPPLDISPRKPKSYELRVIIWNTDEVVLEDDAFFTGEKMSDIYVKGWLKGPEDCQCTDIHYRSLTGEGNFNWRFLFPFDYMVAEQKIVISRKESLFSWDETECKIPARLELQVWDADHFSADDFLGAITLDLNRFPRGAKSSKLCTLNMLKADGSVPMVNIFKQKRVKGWWPFFIKKDNEEMELTGKVEAEIHLLTKEEAEKIPVGFGRNEPDPLEKPNRPDSSFMWFMNPIKSIRYILWHNYKWKILKILIILGLAIIILLFFYSIPGYTVKKMIGA</sequence>
<dbReference type="OrthoDB" id="10059618at2759"/>
<dbReference type="InterPro" id="IPR037722">
    <property type="entry name" value="C2C_Ferlin"/>
</dbReference>
<dbReference type="CDD" id="cd04037">
    <property type="entry name" value="C2E_Ferlin"/>
    <property type="match status" value="1"/>
</dbReference>
<dbReference type="CDD" id="cd04018">
    <property type="entry name" value="C2C_Ferlin"/>
    <property type="match status" value="1"/>
</dbReference>
<evidence type="ECO:0000313" key="11">
    <source>
        <dbReference type="EMBL" id="CAH0548169.1"/>
    </source>
</evidence>
<dbReference type="Pfam" id="PF16165">
    <property type="entry name" value="Ferlin_C"/>
    <property type="match status" value="1"/>
</dbReference>
<evidence type="ECO:0000256" key="2">
    <source>
        <dbReference type="ARBA" id="ARBA00022692"/>
    </source>
</evidence>
<dbReference type="EMBL" id="OV121132">
    <property type="protein sequence ID" value="CAH0548169.1"/>
    <property type="molecule type" value="Genomic_DNA"/>
</dbReference>
<dbReference type="CDD" id="cd08374">
    <property type="entry name" value="C2F_Ferlin"/>
    <property type="match status" value="1"/>
</dbReference>
<dbReference type="GO" id="GO:0046872">
    <property type="term" value="F:metal ion binding"/>
    <property type="evidence" value="ECO:0007669"/>
    <property type="project" value="UniProtKB-KW"/>
</dbReference>
<dbReference type="InterPro" id="IPR037724">
    <property type="entry name" value="C2E_Ferlin"/>
</dbReference>
<evidence type="ECO:0000256" key="8">
    <source>
        <dbReference type="SAM" id="MobiDB-lite"/>
    </source>
</evidence>
<dbReference type="InterPro" id="IPR055072">
    <property type="entry name" value="Ferlin_DSRM"/>
</dbReference>
<dbReference type="SMART" id="SM01201">
    <property type="entry name" value="FerB"/>
    <property type="match status" value="1"/>
</dbReference>
<evidence type="ECO:0000256" key="4">
    <source>
        <dbReference type="ARBA" id="ARBA00022737"/>
    </source>
</evidence>
<dbReference type="InterPro" id="IPR035892">
    <property type="entry name" value="C2_domain_sf"/>
</dbReference>
<gene>
    <name evidence="11" type="ORF">MELIAE_LOCUS1992</name>
</gene>
<dbReference type="InterPro" id="IPR032362">
    <property type="entry name" value="Ferlin_C"/>
</dbReference>
<dbReference type="InterPro" id="IPR037725">
    <property type="entry name" value="C2F_Ferlin"/>
</dbReference>
<feature type="compositionally biased region" description="Polar residues" evidence="8">
    <location>
        <begin position="89"/>
        <end position="122"/>
    </location>
</feature>
<accession>A0A9P0AVR0</accession>
<protein>
    <recommendedName>
        <fullName evidence="10">C2 domain-containing protein</fullName>
    </recommendedName>
</protein>
<dbReference type="Gene3D" id="2.60.40.150">
    <property type="entry name" value="C2 domain"/>
    <property type="match status" value="5"/>
</dbReference>
<evidence type="ECO:0000256" key="5">
    <source>
        <dbReference type="ARBA" id="ARBA00022837"/>
    </source>
</evidence>
<evidence type="ECO:0000313" key="12">
    <source>
        <dbReference type="Proteomes" id="UP001154078"/>
    </source>
</evidence>
<feature type="compositionally biased region" description="Basic and acidic residues" evidence="8">
    <location>
        <begin position="22"/>
        <end position="31"/>
    </location>
</feature>
<keyword evidence="6 9" id="KW-1133">Transmembrane helix</keyword>
<proteinExistence type="predicted"/>
<feature type="region of interest" description="Disordered" evidence="8">
    <location>
        <begin position="1186"/>
        <end position="1211"/>
    </location>
</feature>
<feature type="domain" description="C2" evidence="10">
    <location>
        <begin position="1007"/>
        <end position="1130"/>
    </location>
</feature>
<evidence type="ECO:0000259" key="10">
    <source>
        <dbReference type="PROSITE" id="PS50004"/>
    </source>
</evidence>
<feature type="domain" description="C2" evidence="10">
    <location>
        <begin position="291"/>
        <end position="426"/>
    </location>
</feature>
<feature type="region of interest" description="Disordered" evidence="8">
    <location>
        <begin position="1245"/>
        <end position="1264"/>
    </location>
</feature>
<keyword evidence="7 9" id="KW-0472">Membrane</keyword>
<dbReference type="Proteomes" id="UP001154078">
    <property type="component" value="Chromosome 1"/>
</dbReference>
<dbReference type="FunFam" id="2.60.40.150:FF:000054">
    <property type="entry name" value="otoferlin isoform X2"/>
    <property type="match status" value="1"/>
</dbReference>
<dbReference type="Pfam" id="PF08150">
    <property type="entry name" value="FerB"/>
    <property type="match status" value="1"/>
</dbReference>
<dbReference type="PANTHER" id="PTHR12546">
    <property type="entry name" value="FER-1-LIKE"/>
    <property type="match status" value="1"/>
</dbReference>
<evidence type="ECO:0000256" key="6">
    <source>
        <dbReference type="ARBA" id="ARBA00022989"/>
    </source>
</evidence>
<comment type="subcellular location">
    <subcellularLocation>
        <location evidence="1">Membrane</location>
        <topology evidence="1">Single-pass membrane protein</topology>
    </subcellularLocation>
</comment>
<dbReference type="InterPro" id="IPR012968">
    <property type="entry name" value="FerIin_dom"/>
</dbReference>
<feature type="region of interest" description="Disordered" evidence="8">
    <location>
        <begin position="59"/>
        <end position="78"/>
    </location>
</feature>
<evidence type="ECO:0000256" key="9">
    <source>
        <dbReference type="SAM" id="Phobius"/>
    </source>
</evidence>
<dbReference type="InterPro" id="IPR012561">
    <property type="entry name" value="Ferlin_B-domain"/>
</dbReference>